<keyword evidence="2" id="KW-1185">Reference proteome</keyword>
<proteinExistence type="predicted"/>
<name>D6U7H1_KTERA</name>
<protein>
    <submittedName>
        <fullName evidence="1">Uncharacterized protein</fullName>
    </submittedName>
</protein>
<dbReference type="Proteomes" id="UP000004508">
    <property type="component" value="Unassembled WGS sequence"/>
</dbReference>
<accession>D6U7H1</accession>
<gene>
    <name evidence="1" type="ORF">Krac_0345</name>
</gene>
<dbReference type="EMBL" id="ADVG01000005">
    <property type="protein sequence ID" value="EFH79832.1"/>
    <property type="molecule type" value="Genomic_DNA"/>
</dbReference>
<sequence length="84" mass="9257">MSKSLQFARALFGDDSIVALAEWAGPHGDMGVYHSKGTRYIYLLVFIQAQNLHYTHQYPDVAMTLALRDAEIIAAFAGAQEIVA</sequence>
<dbReference type="InParanoid" id="D6U7H1"/>
<comment type="caution">
    <text evidence="1">The sequence shown here is derived from an EMBL/GenBank/DDBJ whole genome shotgun (WGS) entry which is preliminary data.</text>
</comment>
<dbReference type="RefSeq" id="WP_007921965.1">
    <property type="nucleotide sequence ID" value="NZ_ADVG01000005.1"/>
</dbReference>
<dbReference type="AlphaFoldDB" id="D6U7H1"/>
<evidence type="ECO:0000313" key="1">
    <source>
        <dbReference type="EMBL" id="EFH79832.1"/>
    </source>
</evidence>
<evidence type="ECO:0000313" key="2">
    <source>
        <dbReference type="Proteomes" id="UP000004508"/>
    </source>
</evidence>
<reference evidence="1 2" key="1">
    <citation type="journal article" date="2011" name="Stand. Genomic Sci.">
        <title>Non-contiguous finished genome sequence and contextual data of the filamentous soil bacterium Ktedonobacter racemifer type strain (SOSP1-21).</title>
        <authorList>
            <person name="Chang Y.J."/>
            <person name="Land M."/>
            <person name="Hauser L."/>
            <person name="Chertkov O."/>
            <person name="Del Rio T.G."/>
            <person name="Nolan M."/>
            <person name="Copeland A."/>
            <person name="Tice H."/>
            <person name="Cheng J.F."/>
            <person name="Lucas S."/>
            <person name="Han C."/>
            <person name="Goodwin L."/>
            <person name="Pitluck S."/>
            <person name="Ivanova N."/>
            <person name="Ovchinikova G."/>
            <person name="Pati A."/>
            <person name="Chen A."/>
            <person name="Palaniappan K."/>
            <person name="Mavromatis K."/>
            <person name="Liolios K."/>
            <person name="Brettin T."/>
            <person name="Fiebig A."/>
            <person name="Rohde M."/>
            <person name="Abt B."/>
            <person name="Goker M."/>
            <person name="Detter J.C."/>
            <person name="Woyke T."/>
            <person name="Bristow J."/>
            <person name="Eisen J.A."/>
            <person name="Markowitz V."/>
            <person name="Hugenholtz P."/>
            <person name="Kyrpides N.C."/>
            <person name="Klenk H.P."/>
            <person name="Lapidus A."/>
        </authorList>
    </citation>
    <scope>NUCLEOTIDE SEQUENCE [LARGE SCALE GENOMIC DNA]</scope>
    <source>
        <strain evidence="2">DSM 44963</strain>
    </source>
</reference>
<organism evidence="1 2">
    <name type="scientific">Ktedonobacter racemifer DSM 44963</name>
    <dbReference type="NCBI Taxonomy" id="485913"/>
    <lineage>
        <taxon>Bacteria</taxon>
        <taxon>Bacillati</taxon>
        <taxon>Chloroflexota</taxon>
        <taxon>Ktedonobacteria</taxon>
        <taxon>Ktedonobacterales</taxon>
        <taxon>Ktedonobacteraceae</taxon>
        <taxon>Ktedonobacter</taxon>
    </lineage>
</organism>